<gene>
    <name evidence="3" type="ORF">M6B38_219890</name>
</gene>
<dbReference type="PANTHER" id="PTHR47293:SF15">
    <property type="entry name" value="JACALIN-RELATED LECTIN 19"/>
    <property type="match status" value="1"/>
</dbReference>
<dbReference type="GO" id="GO:0030246">
    <property type="term" value="F:carbohydrate binding"/>
    <property type="evidence" value="ECO:0007669"/>
    <property type="project" value="UniProtKB-KW"/>
</dbReference>
<evidence type="ECO:0000256" key="1">
    <source>
        <dbReference type="ARBA" id="ARBA00022734"/>
    </source>
</evidence>
<dbReference type="PROSITE" id="PS51752">
    <property type="entry name" value="JACALIN_LECTIN"/>
    <property type="match status" value="1"/>
</dbReference>
<protein>
    <submittedName>
        <fullName evidence="3">Jacalin-related lectin 3-like</fullName>
    </submittedName>
</protein>
<evidence type="ECO:0000313" key="3">
    <source>
        <dbReference type="EMBL" id="KAJ6796713.1"/>
    </source>
</evidence>
<evidence type="ECO:0000259" key="2">
    <source>
        <dbReference type="PROSITE" id="PS51752"/>
    </source>
</evidence>
<dbReference type="AlphaFoldDB" id="A0AAX6DY84"/>
<organism evidence="3 4">
    <name type="scientific">Iris pallida</name>
    <name type="common">Sweet iris</name>
    <dbReference type="NCBI Taxonomy" id="29817"/>
    <lineage>
        <taxon>Eukaryota</taxon>
        <taxon>Viridiplantae</taxon>
        <taxon>Streptophyta</taxon>
        <taxon>Embryophyta</taxon>
        <taxon>Tracheophyta</taxon>
        <taxon>Spermatophyta</taxon>
        <taxon>Magnoliopsida</taxon>
        <taxon>Liliopsida</taxon>
        <taxon>Asparagales</taxon>
        <taxon>Iridaceae</taxon>
        <taxon>Iridoideae</taxon>
        <taxon>Irideae</taxon>
        <taxon>Iris</taxon>
    </lineage>
</organism>
<keyword evidence="4" id="KW-1185">Reference proteome</keyword>
<dbReference type="SUPFAM" id="SSF51101">
    <property type="entry name" value="Mannose-binding lectins"/>
    <property type="match status" value="1"/>
</dbReference>
<reference evidence="3" key="2">
    <citation type="submission" date="2023-04" db="EMBL/GenBank/DDBJ databases">
        <authorList>
            <person name="Bruccoleri R.E."/>
            <person name="Oakeley E.J."/>
            <person name="Faust A.-M."/>
            <person name="Dessus-Babus S."/>
            <person name="Altorfer M."/>
            <person name="Burckhardt D."/>
            <person name="Oertli M."/>
            <person name="Naumann U."/>
            <person name="Petersen F."/>
            <person name="Wong J."/>
        </authorList>
    </citation>
    <scope>NUCLEOTIDE SEQUENCE</scope>
    <source>
        <strain evidence="3">GSM-AAB239-AS_SAM_17_03QT</strain>
        <tissue evidence="3">Leaf</tissue>
    </source>
</reference>
<dbReference type="Pfam" id="PF01419">
    <property type="entry name" value="Jacalin"/>
    <property type="match status" value="1"/>
</dbReference>
<name>A0AAX6DY84_IRIPA</name>
<dbReference type="PANTHER" id="PTHR47293">
    <property type="entry name" value="JACALIN-RELATED LECTIN 3"/>
    <property type="match status" value="1"/>
</dbReference>
<proteinExistence type="predicted"/>
<keyword evidence="1" id="KW-0430">Lectin</keyword>
<dbReference type="Proteomes" id="UP001140949">
    <property type="component" value="Unassembled WGS sequence"/>
</dbReference>
<dbReference type="Gene3D" id="2.100.10.30">
    <property type="entry name" value="Jacalin-like lectin domain"/>
    <property type="match status" value="1"/>
</dbReference>
<dbReference type="EMBL" id="JANAVB010041219">
    <property type="protein sequence ID" value="KAJ6796713.1"/>
    <property type="molecule type" value="Genomic_DNA"/>
</dbReference>
<comment type="caution">
    <text evidence="3">The sequence shown here is derived from an EMBL/GenBank/DDBJ whole genome shotgun (WGS) entry which is preliminary data.</text>
</comment>
<reference evidence="3" key="1">
    <citation type="journal article" date="2023" name="GigaByte">
        <title>Genome assembly of the bearded iris, Iris pallida Lam.</title>
        <authorList>
            <person name="Bruccoleri R.E."/>
            <person name="Oakeley E.J."/>
            <person name="Faust A.M.E."/>
            <person name="Altorfer M."/>
            <person name="Dessus-Babus S."/>
            <person name="Burckhardt D."/>
            <person name="Oertli M."/>
            <person name="Naumann U."/>
            <person name="Petersen F."/>
            <person name="Wong J."/>
        </authorList>
    </citation>
    <scope>NUCLEOTIDE SEQUENCE</scope>
    <source>
        <strain evidence="3">GSM-AAB239-AS_SAM_17_03QT</strain>
    </source>
</reference>
<dbReference type="InterPro" id="IPR036404">
    <property type="entry name" value="Jacalin-like_lectin_dom_sf"/>
</dbReference>
<evidence type="ECO:0000313" key="4">
    <source>
        <dbReference type="Proteomes" id="UP001140949"/>
    </source>
</evidence>
<feature type="domain" description="Jacalin-type lectin" evidence="2">
    <location>
        <begin position="8"/>
        <end position="147"/>
    </location>
</feature>
<dbReference type="InterPro" id="IPR001229">
    <property type="entry name" value="Jacalin-like_lectin_dom"/>
</dbReference>
<sequence length="158" mass="17200">METSADTFIKLACVGGIDSGNVWDYFHSKIDQILIWYSSDVICCLQFLRRDLDCKTKLSPKYGGVGTSATNFEAILVGGSVLEISGSFYGNCIRTLRIVTSSGTYGPYGTAKALYTPFSFKTPIGIVGFHGFYRSDYLSAIGVYIDTGSGSKVKKESF</sequence>
<dbReference type="SMART" id="SM00915">
    <property type="entry name" value="Jacalin"/>
    <property type="match status" value="1"/>
</dbReference>
<accession>A0AAX6DY84</accession>